<evidence type="ECO:0000313" key="1">
    <source>
        <dbReference type="EMBL" id="CAI9095838.1"/>
    </source>
</evidence>
<dbReference type="EMBL" id="OX459119">
    <property type="protein sequence ID" value="CAI9095838.1"/>
    <property type="molecule type" value="Genomic_DNA"/>
</dbReference>
<evidence type="ECO:0000313" key="2">
    <source>
        <dbReference type="Proteomes" id="UP001161247"/>
    </source>
</evidence>
<name>A0AAV1CL36_OLDCO</name>
<sequence length="69" mass="7805">MGCWSSLFSTLARRRRRVGKIWSTLVPNGKFKFWLSYDLSISSRPSPRLPQLEEVLVLGLSCISCSCLA</sequence>
<reference evidence="1" key="1">
    <citation type="submission" date="2023-03" db="EMBL/GenBank/DDBJ databases">
        <authorList>
            <person name="Julca I."/>
        </authorList>
    </citation>
    <scope>NUCLEOTIDE SEQUENCE</scope>
</reference>
<accession>A0AAV1CL36</accession>
<organism evidence="1 2">
    <name type="scientific">Oldenlandia corymbosa var. corymbosa</name>
    <dbReference type="NCBI Taxonomy" id="529605"/>
    <lineage>
        <taxon>Eukaryota</taxon>
        <taxon>Viridiplantae</taxon>
        <taxon>Streptophyta</taxon>
        <taxon>Embryophyta</taxon>
        <taxon>Tracheophyta</taxon>
        <taxon>Spermatophyta</taxon>
        <taxon>Magnoliopsida</taxon>
        <taxon>eudicotyledons</taxon>
        <taxon>Gunneridae</taxon>
        <taxon>Pentapetalae</taxon>
        <taxon>asterids</taxon>
        <taxon>lamiids</taxon>
        <taxon>Gentianales</taxon>
        <taxon>Rubiaceae</taxon>
        <taxon>Rubioideae</taxon>
        <taxon>Spermacoceae</taxon>
        <taxon>Hedyotis-Oldenlandia complex</taxon>
        <taxon>Oldenlandia</taxon>
    </lineage>
</organism>
<protein>
    <submittedName>
        <fullName evidence="1">OLC1v1031861C1</fullName>
    </submittedName>
</protein>
<gene>
    <name evidence="1" type="ORF">OLC1_LOCUS6726</name>
</gene>
<proteinExistence type="predicted"/>
<keyword evidence="2" id="KW-1185">Reference proteome</keyword>
<dbReference type="Proteomes" id="UP001161247">
    <property type="component" value="Chromosome 2"/>
</dbReference>
<dbReference type="AlphaFoldDB" id="A0AAV1CL36"/>